<name>A0A635R8H3_SALET</name>
<accession>A0A635R8H3</accession>
<sequence>MGLFDTLARLDKAQEEEIIRVAGESIKHEVEKEYCVWVKPTQAGWDWLHAQSAKMFMDILMPIEGGRRRIRIKEDGTAQLTLKRKFQDGKVEENSDIGISSALSFYKDGYLAHLVKRIHLEPGELADKGAKHWDIDIFTITTGHPAIEVSADFNDLITEMRSSTSVGDWVKVELEVERYEIADVLSVIPFEFDGHIPATPKDPEDQEYLRDYWDSVTRM</sequence>
<reference evidence="1" key="1">
    <citation type="submission" date="2018-07" db="EMBL/GenBank/DDBJ databases">
        <authorList>
            <person name="Ashton P.M."/>
            <person name="Dallman T."/>
            <person name="Nair S."/>
            <person name="De Pinna E."/>
            <person name="Peters T."/>
            <person name="Grant K."/>
        </authorList>
    </citation>
    <scope>NUCLEOTIDE SEQUENCE</scope>
    <source>
        <strain evidence="1">368335</strain>
    </source>
</reference>
<protein>
    <submittedName>
        <fullName evidence="1">Uncharacterized protein</fullName>
    </submittedName>
</protein>
<comment type="caution">
    <text evidence="1">The sequence shown here is derived from an EMBL/GenBank/DDBJ whole genome shotgun (WGS) entry which is preliminary data.</text>
</comment>
<proteinExistence type="predicted"/>
<evidence type="ECO:0000313" key="1">
    <source>
        <dbReference type="EMBL" id="EDH8303085.1"/>
    </source>
</evidence>
<gene>
    <name evidence="1" type="ORF">CB695_16575</name>
</gene>
<organism evidence="1">
    <name type="scientific">Salmonella enterica subsp. enterica serovar Chester</name>
    <dbReference type="NCBI Taxonomy" id="149386"/>
    <lineage>
        <taxon>Bacteria</taxon>
        <taxon>Pseudomonadati</taxon>
        <taxon>Pseudomonadota</taxon>
        <taxon>Gammaproteobacteria</taxon>
        <taxon>Enterobacterales</taxon>
        <taxon>Enterobacteriaceae</taxon>
        <taxon>Salmonella</taxon>
    </lineage>
</organism>
<dbReference type="EMBL" id="AAMIYH010000015">
    <property type="protein sequence ID" value="EDH8303085.1"/>
    <property type="molecule type" value="Genomic_DNA"/>
</dbReference>
<dbReference type="AlphaFoldDB" id="A0A635R8H3"/>